<sequence>MTTAVRSGFTLTEDELQVVGSRIGMQEFPTVLDVRPRYGTLDALEAALDAATRNLVSRGLIVDGVVEPDLVAILRALRRPDRELAMRLVTPDGIARVCVIRCGTSGVAVRRVGNEIALQVADGSAGLTWAIQSLIVGLPRSDAAQITPVGAPSELVSRNLLGTHDAAHLADRVRALGAEARAAMVLGSALSSRVAFAEIVYYALCTDQDRISRRPAAVGVFYTRRGRIVGAPSASPSGQLWTTLKPGSDHAIGQAVSQLVELSTDQWEASLV</sequence>
<evidence type="ECO:0000256" key="4">
    <source>
        <dbReference type="ARBA" id="ARBA00023186"/>
    </source>
</evidence>
<comment type="similarity">
    <text evidence="2">Belongs to the EspG family.</text>
</comment>
<keyword evidence="4" id="KW-0143">Chaperone</keyword>
<dbReference type="AlphaFoldDB" id="A0A1A3NDF9"/>
<evidence type="ECO:0000256" key="2">
    <source>
        <dbReference type="ARBA" id="ARBA00006411"/>
    </source>
</evidence>
<proteinExistence type="inferred from homology"/>
<keyword evidence="3" id="KW-0963">Cytoplasm</keyword>
<reference evidence="5 6" key="1">
    <citation type="submission" date="2016-06" db="EMBL/GenBank/DDBJ databases">
        <authorList>
            <person name="Kjaerup R.B."/>
            <person name="Dalgaard T.S."/>
            <person name="Juul-Madsen H.R."/>
        </authorList>
    </citation>
    <scope>NUCLEOTIDE SEQUENCE [LARGE SCALE GENOMIC DNA]</scope>
    <source>
        <strain evidence="5 6">1245139.5</strain>
    </source>
</reference>
<evidence type="ECO:0000256" key="1">
    <source>
        <dbReference type="ARBA" id="ARBA00004496"/>
    </source>
</evidence>
<evidence type="ECO:0000256" key="3">
    <source>
        <dbReference type="ARBA" id="ARBA00022490"/>
    </source>
</evidence>
<gene>
    <name evidence="5" type="ORF">A5636_20835</name>
</gene>
<dbReference type="GO" id="GO:0005737">
    <property type="term" value="C:cytoplasm"/>
    <property type="evidence" value="ECO:0007669"/>
    <property type="project" value="UniProtKB-SubCell"/>
</dbReference>
<evidence type="ECO:0000313" key="5">
    <source>
        <dbReference type="EMBL" id="OBK18457.1"/>
    </source>
</evidence>
<dbReference type="Proteomes" id="UP000093629">
    <property type="component" value="Unassembled WGS sequence"/>
</dbReference>
<dbReference type="InterPro" id="IPR025734">
    <property type="entry name" value="EspG"/>
</dbReference>
<protein>
    <recommendedName>
        <fullName evidence="7">ESX secretion-associated protein EspG</fullName>
    </recommendedName>
</protein>
<evidence type="ECO:0008006" key="7">
    <source>
        <dbReference type="Google" id="ProtNLM"/>
    </source>
</evidence>
<dbReference type="Pfam" id="PF14011">
    <property type="entry name" value="ESX-1_EspG"/>
    <property type="match status" value="1"/>
</dbReference>
<dbReference type="RefSeq" id="WP_065157687.1">
    <property type="nucleotide sequence ID" value="NZ_LZLQ01000030.1"/>
</dbReference>
<dbReference type="EMBL" id="LZLQ01000030">
    <property type="protein sequence ID" value="OBK18457.1"/>
    <property type="molecule type" value="Genomic_DNA"/>
</dbReference>
<comment type="subcellular location">
    <subcellularLocation>
        <location evidence="1">Cytoplasm</location>
    </subcellularLocation>
</comment>
<name>A0A1A3NDF9_MYCAS</name>
<accession>A0A1A3NDF9</accession>
<comment type="caution">
    <text evidence="5">The sequence shown here is derived from an EMBL/GenBank/DDBJ whole genome shotgun (WGS) entry which is preliminary data.</text>
</comment>
<dbReference type="OrthoDB" id="3681944at2"/>
<organism evidence="5 6">
    <name type="scientific">Mycobacterium asiaticum</name>
    <dbReference type="NCBI Taxonomy" id="1790"/>
    <lineage>
        <taxon>Bacteria</taxon>
        <taxon>Bacillati</taxon>
        <taxon>Actinomycetota</taxon>
        <taxon>Actinomycetes</taxon>
        <taxon>Mycobacteriales</taxon>
        <taxon>Mycobacteriaceae</taxon>
        <taxon>Mycobacterium</taxon>
    </lineage>
</organism>
<evidence type="ECO:0000313" key="6">
    <source>
        <dbReference type="Proteomes" id="UP000093629"/>
    </source>
</evidence>
<keyword evidence="6" id="KW-1185">Reference proteome</keyword>